<dbReference type="STRING" id="545697.HMPREF0216_03266"/>
<protein>
    <submittedName>
        <fullName evidence="6">ABC transporter, substrate-binding protein, family 5</fullName>
    </submittedName>
</protein>
<dbReference type="eggNOG" id="COG4166">
    <property type="taxonomic scope" value="Bacteria"/>
</dbReference>
<dbReference type="GO" id="GO:1904680">
    <property type="term" value="F:peptide transmembrane transporter activity"/>
    <property type="evidence" value="ECO:0007669"/>
    <property type="project" value="TreeGrafter"/>
</dbReference>
<reference evidence="6 7" key="1">
    <citation type="submission" date="2012-05" db="EMBL/GenBank/DDBJ databases">
        <authorList>
            <person name="Weinstock G."/>
            <person name="Sodergren E."/>
            <person name="Lobos E.A."/>
            <person name="Fulton L."/>
            <person name="Fulton R."/>
            <person name="Courtney L."/>
            <person name="Fronick C."/>
            <person name="O'Laughlin M."/>
            <person name="Godfrey J."/>
            <person name="Wilson R.M."/>
            <person name="Miner T."/>
            <person name="Farmer C."/>
            <person name="Delehaunty K."/>
            <person name="Cordes M."/>
            <person name="Minx P."/>
            <person name="Tomlinson C."/>
            <person name="Chen J."/>
            <person name="Wollam A."/>
            <person name="Pepin K.H."/>
            <person name="Bhonagiri V."/>
            <person name="Zhang X."/>
            <person name="Suruliraj S."/>
            <person name="Warren W."/>
            <person name="Mitreva M."/>
            <person name="Mardis E.R."/>
            <person name="Wilson R.K."/>
        </authorList>
    </citation>
    <scope>NUCLEOTIDE SEQUENCE [LARGE SCALE GENOMIC DNA]</scope>
    <source>
        <strain evidence="6 7">DSM 1785</strain>
    </source>
</reference>
<comment type="similarity">
    <text evidence="1">Belongs to the bacterial solute-binding protein 5 family.</text>
</comment>
<evidence type="ECO:0000313" key="7">
    <source>
        <dbReference type="Proteomes" id="UP000010420"/>
    </source>
</evidence>
<organism evidence="6 7">
    <name type="scientific">Clostridium celatum DSM 1785</name>
    <dbReference type="NCBI Taxonomy" id="545697"/>
    <lineage>
        <taxon>Bacteria</taxon>
        <taxon>Bacillati</taxon>
        <taxon>Bacillota</taxon>
        <taxon>Clostridia</taxon>
        <taxon>Eubacteriales</taxon>
        <taxon>Clostridiaceae</taxon>
        <taxon>Clostridium</taxon>
    </lineage>
</organism>
<dbReference type="HOGENOM" id="CLU_017028_0_3_9"/>
<dbReference type="SUPFAM" id="SSF53850">
    <property type="entry name" value="Periplasmic binding protein-like II"/>
    <property type="match status" value="1"/>
</dbReference>
<dbReference type="PANTHER" id="PTHR30290">
    <property type="entry name" value="PERIPLASMIC BINDING COMPONENT OF ABC TRANSPORTER"/>
    <property type="match status" value="1"/>
</dbReference>
<sequence length="515" mass="58343">MAIISNKKYKRNISLRRILVKKTIAVIIISIITILFLLGFIDRSPNQVINNESDVIYSINNIETNLKSIGNLDKREQDIICAVSKGLVELDIDGEIVPSLAESVNISEDGLEYVFKIRDDVYWSDGNKITPEDIVLAFREIITEEEDISALLNVFGVTDYINSNKLFSETVAISSNEDSVIIKLNYPDSNFLVELSKPQYRVRKGLLFWEDLGSNFNNIVYSGDYFISSINENEIILSRSSKSNLELAKTIHLVKDNGEDLALAAFEIGSRDVVVDPPKSQLQRLKEAGKLITIPSSKAIYLAFNINNDNITSASKKELFRLVNRAIEDYQNINSISVDLAECSYLRDDKEDLTKLQTRNVMINTEEEAELPSKVVLVAEETLLNKDLTDFLISWFDDNTDVILVVNLLPDEDMKSISEKNYYDIALINVDASLDSEELINTLSSYITEESREMISNSVTIQEREELFAEIEEDLFNTYKILPLLFYNDNIAINGELTDDLLDGNGNIIFRNLTK</sequence>
<evidence type="ECO:0000256" key="3">
    <source>
        <dbReference type="ARBA" id="ARBA00022729"/>
    </source>
</evidence>
<dbReference type="EMBL" id="AMEZ01000129">
    <property type="protein sequence ID" value="EKY22378.1"/>
    <property type="molecule type" value="Genomic_DNA"/>
</dbReference>
<keyword evidence="7" id="KW-1185">Reference proteome</keyword>
<dbReference type="PANTHER" id="PTHR30290:SF9">
    <property type="entry name" value="OLIGOPEPTIDE-BINDING PROTEIN APPA"/>
    <property type="match status" value="1"/>
</dbReference>
<dbReference type="Proteomes" id="UP000010420">
    <property type="component" value="Unassembled WGS sequence"/>
</dbReference>
<dbReference type="GO" id="GO:0015833">
    <property type="term" value="P:peptide transport"/>
    <property type="evidence" value="ECO:0007669"/>
    <property type="project" value="TreeGrafter"/>
</dbReference>
<dbReference type="Gene3D" id="3.10.105.10">
    <property type="entry name" value="Dipeptide-binding Protein, Domain 3"/>
    <property type="match status" value="1"/>
</dbReference>
<dbReference type="InterPro" id="IPR000914">
    <property type="entry name" value="SBP_5_dom"/>
</dbReference>
<comment type="caution">
    <text evidence="6">The sequence shown here is derived from an EMBL/GenBank/DDBJ whole genome shotgun (WGS) entry which is preliminary data.</text>
</comment>
<dbReference type="AlphaFoldDB" id="L1Q332"/>
<proteinExistence type="inferred from homology"/>
<keyword evidence="3" id="KW-0732">Signal</keyword>
<dbReference type="Pfam" id="PF00496">
    <property type="entry name" value="SBP_bac_5"/>
    <property type="match status" value="1"/>
</dbReference>
<evidence type="ECO:0000256" key="2">
    <source>
        <dbReference type="ARBA" id="ARBA00022448"/>
    </source>
</evidence>
<dbReference type="Gene3D" id="3.40.190.10">
    <property type="entry name" value="Periplasmic binding protein-like II"/>
    <property type="match status" value="1"/>
</dbReference>
<evidence type="ECO:0000256" key="4">
    <source>
        <dbReference type="SAM" id="Phobius"/>
    </source>
</evidence>
<evidence type="ECO:0000259" key="5">
    <source>
        <dbReference type="Pfam" id="PF00496"/>
    </source>
</evidence>
<dbReference type="Gene3D" id="3.90.76.10">
    <property type="entry name" value="Dipeptide-binding Protein, Domain 1"/>
    <property type="match status" value="1"/>
</dbReference>
<keyword evidence="2" id="KW-0813">Transport</keyword>
<keyword evidence="4" id="KW-1133">Transmembrane helix</keyword>
<feature type="transmembrane region" description="Helical" evidence="4">
    <location>
        <begin position="20"/>
        <end position="41"/>
    </location>
</feature>
<evidence type="ECO:0000256" key="1">
    <source>
        <dbReference type="ARBA" id="ARBA00005695"/>
    </source>
</evidence>
<feature type="domain" description="Solute-binding protein family 5" evidence="5">
    <location>
        <begin position="95"/>
        <end position="308"/>
    </location>
</feature>
<keyword evidence="4" id="KW-0472">Membrane</keyword>
<evidence type="ECO:0000313" key="6">
    <source>
        <dbReference type="EMBL" id="EKY22378.1"/>
    </source>
</evidence>
<accession>L1Q332</accession>
<dbReference type="InterPro" id="IPR039424">
    <property type="entry name" value="SBP_5"/>
</dbReference>
<keyword evidence="4" id="KW-0812">Transmembrane</keyword>
<gene>
    <name evidence="6" type="ORF">HMPREF0216_03266</name>
</gene>
<dbReference type="OrthoDB" id="403896at2"/>
<name>L1Q332_9CLOT</name>
<dbReference type="PATRIC" id="fig|545697.3.peg.3193"/>